<evidence type="ECO:0000259" key="6">
    <source>
        <dbReference type="Pfam" id="PF08244"/>
    </source>
</evidence>
<dbReference type="Gene3D" id="2.60.120.560">
    <property type="entry name" value="Exo-inulinase, domain 1"/>
    <property type="match status" value="1"/>
</dbReference>
<protein>
    <submittedName>
        <fullName evidence="7">Glycoside hydrolase family 32 protein</fullName>
    </submittedName>
</protein>
<dbReference type="AlphaFoldDB" id="A0A942YL95"/>
<evidence type="ECO:0000256" key="1">
    <source>
        <dbReference type="ARBA" id="ARBA00009902"/>
    </source>
</evidence>
<dbReference type="PANTHER" id="PTHR42800:SF1">
    <property type="entry name" value="EXOINULINASE INUD (AFU_ORTHOLOGUE AFUA_5G00480)"/>
    <property type="match status" value="1"/>
</dbReference>
<comment type="similarity">
    <text evidence="1 4">Belongs to the glycosyl hydrolase 32 family.</text>
</comment>
<name>A0A942YL95_9BACI</name>
<gene>
    <name evidence="7" type="ORF">KHA93_12325</name>
</gene>
<comment type="caution">
    <text evidence="7">The sequence shown here is derived from an EMBL/GenBank/DDBJ whole genome shotgun (WGS) entry which is preliminary data.</text>
</comment>
<dbReference type="SUPFAM" id="SSF49899">
    <property type="entry name" value="Concanavalin A-like lectins/glucanases"/>
    <property type="match status" value="1"/>
</dbReference>
<dbReference type="SUPFAM" id="SSF75005">
    <property type="entry name" value="Arabinanase/levansucrase/invertase"/>
    <property type="match status" value="1"/>
</dbReference>
<keyword evidence="2 4" id="KW-0378">Hydrolase</keyword>
<evidence type="ECO:0000256" key="2">
    <source>
        <dbReference type="ARBA" id="ARBA00022801"/>
    </source>
</evidence>
<evidence type="ECO:0000256" key="3">
    <source>
        <dbReference type="ARBA" id="ARBA00023295"/>
    </source>
</evidence>
<dbReference type="GO" id="GO:0004575">
    <property type="term" value="F:sucrose alpha-glucosidase activity"/>
    <property type="evidence" value="ECO:0007669"/>
    <property type="project" value="TreeGrafter"/>
</dbReference>
<dbReference type="PANTHER" id="PTHR42800">
    <property type="entry name" value="EXOINULINASE INUD (AFU_ORTHOLOGUE AFUA_5G00480)"/>
    <property type="match status" value="1"/>
</dbReference>
<organism evidence="7 8">
    <name type="scientific">Lederbergia citrisecunda</name>
    <dbReference type="NCBI Taxonomy" id="2833583"/>
    <lineage>
        <taxon>Bacteria</taxon>
        <taxon>Bacillati</taxon>
        <taxon>Bacillota</taxon>
        <taxon>Bacilli</taxon>
        <taxon>Bacillales</taxon>
        <taxon>Bacillaceae</taxon>
        <taxon>Lederbergia</taxon>
    </lineage>
</organism>
<proteinExistence type="inferred from homology"/>
<dbReference type="InterPro" id="IPR013148">
    <property type="entry name" value="Glyco_hydro_32_N"/>
</dbReference>
<dbReference type="SMART" id="SM00640">
    <property type="entry name" value="Glyco_32"/>
    <property type="match status" value="1"/>
</dbReference>
<sequence>MYEEKWRPQFHFSPKEMWMNDPNGLAYYDGEYHLFFQHHPYSKIWGPMHWGHAVSKDLLHWEELPIALYPDELGQIFSGSAVIDKQNTSGLKDSDEDVMVAIFTHHGEDNEKQSIAYSNDRGRTWTKYEGNPVISNPGLKDFRDPKVFWHNESNKWVMALACGDHIRFYHSPNLLDWSYLSSFGENYGAHGGVWECPDLVHIPVEGSNEKKWLLIVSVNPGGPNGGSAVQYFVGDFNGEAFICDDDNKTIKWADYGRDFYAAVTWSNVEEPIWIGWMSNWQYANEVPTDPFRSAMSIPKRLALRMQDNTYKLVQTPIDLKKLIKETIVQKEEVIIQPGFAKKLKVSNLPLLIKGEVKELDRETSLMKVTLAGEKDKIEILFDREKEELVLDRRNSGNVSFSNEFPSVDTMPLHEIYDFEILIDCASIEIFLNGGSSVMTEIFFINKDCFTLEVSVTGGEVSLKNVSIDYLKSIW</sequence>
<dbReference type="Proteomes" id="UP000682713">
    <property type="component" value="Unassembled WGS sequence"/>
</dbReference>
<dbReference type="RefSeq" id="WP_213111001.1">
    <property type="nucleotide sequence ID" value="NZ_JAGYPJ010000001.1"/>
</dbReference>
<evidence type="ECO:0000313" key="8">
    <source>
        <dbReference type="Proteomes" id="UP000682713"/>
    </source>
</evidence>
<dbReference type="Pfam" id="PF08244">
    <property type="entry name" value="Glyco_hydro_32C"/>
    <property type="match status" value="1"/>
</dbReference>
<dbReference type="GO" id="GO:0005987">
    <property type="term" value="P:sucrose catabolic process"/>
    <property type="evidence" value="ECO:0007669"/>
    <property type="project" value="TreeGrafter"/>
</dbReference>
<dbReference type="InterPro" id="IPR023296">
    <property type="entry name" value="Glyco_hydro_beta-prop_sf"/>
</dbReference>
<evidence type="ECO:0000313" key="7">
    <source>
        <dbReference type="EMBL" id="MBS4200417.1"/>
    </source>
</evidence>
<evidence type="ECO:0000259" key="5">
    <source>
        <dbReference type="Pfam" id="PF00251"/>
    </source>
</evidence>
<dbReference type="InterPro" id="IPR001362">
    <property type="entry name" value="Glyco_hydro_32"/>
</dbReference>
<dbReference type="InterPro" id="IPR013189">
    <property type="entry name" value="Glyco_hydro_32_C"/>
</dbReference>
<feature type="domain" description="Glycosyl hydrolase family 32 N-terminal" evidence="5">
    <location>
        <begin position="11"/>
        <end position="316"/>
    </location>
</feature>
<reference evidence="7 8" key="1">
    <citation type="submission" date="2021-05" db="EMBL/GenBank/DDBJ databases">
        <title>Novel Bacillus species.</title>
        <authorList>
            <person name="Liu G."/>
        </authorList>
    </citation>
    <scope>NUCLEOTIDE SEQUENCE [LARGE SCALE GENOMIC DNA]</scope>
    <source>
        <strain evidence="7 8">FJAT-49732</strain>
    </source>
</reference>
<dbReference type="InterPro" id="IPR013320">
    <property type="entry name" value="ConA-like_dom_sf"/>
</dbReference>
<feature type="domain" description="Glycosyl hydrolase family 32 C-terminal" evidence="6">
    <location>
        <begin position="368"/>
        <end position="467"/>
    </location>
</feature>
<dbReference type="PROSITE" id="PS00609">
    <property type="entry name" value="GLYCOSYL_HYDROL_F32"/>
    <property type="match status" value="1"/>
</dbReference>
<dbReference type="FunFam" id="2.115.10.20:FF:000002">
    <property type="entry name" value="Invertase 2"/>
    <property type="match status" value="1"/>
</dbReference>
<evidence type="ECO:0000256" key="4">
    <source>
        <dbReference type="RuleBase" id="RU362110"/>
    </source>
</evidence>
<dbReference type="Pfam" id="PF00251">
    <property type="entry name" value="Glyco_hydro_32N"/>
    <property type="match status" value="1"/>
</dbReference>
<keyword evidence="3 4" id="KW-0326">Glycosidase</keyword>
<dbReference type="GO" id="GO:0005737">
    <property type="term" value="C:cytoplasm"/>
    <property type="evidence" value="ECO:0007669"/>
    <property type="project" value="TreeGrafter"/>
</dbReference>
<dbReference type="EMBL" id="JAGYPJ010000001">
    <property type="protein sequence ID" value="MBS4200417.1"/>
    <property type="molecule type" value="Genomic_DNA"/>
</dbReference>
<dbReference type="InterPro" id="IPR018053">
    <property type="entry name" value="Glyco_hydro_32_AS"/>
</dbReference>
<dbReference type="Gene3D" id="2.115.10.20">
    <property type="entry name" value="Glycosyl hydrolase domain, family 43"/>
    <property type="match status" value="1"/>
</dbReference>
<keyword evidence="8" id="KW-1185">Reference proteome</keyword>
<dbReference type="CDD" id="cd18622">
    <property type="entry name" value="GH32_Inu-like"/>
    <property type="match status" value="1"/>
</dbReference>
<accession>A0A942YL95</accession>